<feature type="transmembrane region" description="Helical" evidence="1">
    <location>
        <begin position="371"/>
        <end position="391"/>
    </location>
</feature>
<feature type="domain" description="Signal transduction histidine kinase internal region" evidence="2">
    <location>
        <begin position="161"/>
        <end position="239"/>
    </location>
</feature>
<feature type="domain" description="2TM" evidence="3">
    <location>
        <begin position="361"/>
        <end position="439"/>
    </location>
</feature>
<feature type="transmembrane region" description="Helical" evidence="1">
    <location>
        <begin position="39"/>
        <end position="60"/>
    </location>
</feature>
<evidence type="ECO:0000313" key="4">
    <source>
        <dbReference type="EMBL" id="AMC09882.1"/>
    </source>
</evidence>
<dbReference type="KEGG" id="lut:Lupro_00785"/>
<evidence type="ECO:0000259" key="2">
    <source>
        <dbReference type="Pfam" id="PF06580"/>
    </source>
</evidence>
<accession>A0A120IDX2</accession>
<keyword evidence="4" id="KW-0418">Kinase</keyword>
<dbReference type="OrthoDB" id="9809908at2"/>
<keyword evidence="4" id="KW-0808">Transferase</keyword>
<dbReference type="Pfam" id="PF13239">
    <property type="entry name" value="2TM"/>
    <property type="match status" value="1"/>
</dbReference>
<feature type="transmembrane region" description="Helical" evidence="1">
    <location>
        <begin position="7"/>
        <end position="27"/>
    </location>
</feature>
<dbReference type="Pfam" id="PF06580">
    <property type="entry name" value="His_kinase"/>
    <property type="match status" value="1"/>
</dbReference>
<dbReference type="InterPro" id="IPR050640">
    <property type="entry name" value="Bact_2-comp_sensor_kinase"/>
</dbReference>
<dbReference type="GO" id="GO:0016020">
    <property type="term" value="C:membrane"/>
    <property type="evidence" value="ECO:0007669"/>
    <property type="project" value="InterPro"/>
</dbReference>
<keyword evidence="1" id="KW-0472">Membrane</keyword>
<dbReference type="InterPro" id="IPR010559">
    <property type="entry name" value="Sig_transdc_His_kin_internal"/>
</dbReference>
<dbReference type="InterPro" id="IPR025698">
    <property type="entry name" value="2TM_dom"/>
</dbReference>
<protein>
    <submittedName>
        <fullName evidence="4">Histidine kinase</fullName>
    </submittedName>
</protein>
<organism evidence="4 5">
    <name type="scientific">Lutibacter profundi</name>
    <dbReference type="NCBI Taxonomy" id="1622118"/>
    <lineage>
        <taxon>Bacteria</taxon>
        <taxon>Pseudomonadati</taxon>
        <taxon>Bacteroidota</taxon>
        <taxon>Flavobacteriia</taxon>
        <taxon>Flavobacteriales</taxon>
        <taxon>Flavobacteriaceae</taxon>
        <taxon>Lutibacter</taxon>
    </lineage>
</organism>
<reference evidence="5" key="1">
    <citation type="submission" date="2015-12" db="EMBL/GenBank/DDBJ databases">
        <title>Complete genome sequence of Lutibacter profundus strain LP1.</title>
        <authorList>
            <person name="Wissuwa J."/>
            <person name="Le Moine Bauer S."/>
            <person name="Stokke R."/>
            <person name="Dahle H."/>
            <person name="Steen I.H."/>
        </authorList>
    </citation>
    <scope>NUCLEOTIDE SEQUENCE [LARGE SCALE GENOMIC DNA]</scope>
    <source>
        <strain evidence="5">LP1</strain>
    </source>
</reference>
<keyword evidence="1" id="KW-1133">Transmembrane helix</keyword>
<evidence type="ECO:0000259" key="3">
    <source>
        <dbReference type="Pfam" id="PF13239"/>
    </source>
</evidence>
<dbReference type="Proteomes" id="UP000059672">
    <property type="component" value="Chromosome"/>
</dbReference>
<dbReference type="RefSeq" id="WP_068205600.1">
    <property type="nucleotide sequence ID" value="NZ_CP013355.1"/>
</dbReference>
<dbReference type="STRING" id="1622118.Lupro_00785"/>
<keyword evidence="5" id="KW-1185">Reference proteome</keyword>
<sequence>MKTDIKYLLKISLIIAIAIFVIERLFFTGGFNQPINELVKIFGIHFMYAFVLTVINIYFFSFIGKKISWKENATKRLIIGALGSVILTMIALVLLRFVTIVIVLGNPIEQFLTDKYASSYYTFGLVITLFVSLIFHAIFFYKALTEKKVAEQQIVAKTETAKYESLKSQIDPHFLFNSLNVLTSLISENPKQAEKFTTKLSKVYRYVLEQKNKDLIELDEELHFAKTYMELLKMRFENAVTFEIPEKASNSEFKILPLSLQLLLENTIKHNVVSEENPLKVTIKEENGYLVVSNNFSPKTILEKGTKVGLKNIIDRYNLITLKKVVVEKTTNQFIVKLPLLTQKIKNMRTSEHIESKKYMRAVERVEEIKGFYSSLIAYCIVIPFLIFINIKYSPAFYWFWFPMVGWGIGLLFQGFKAFSYNPFLGKDWEDRKIQEYMNEDKKQYWE</sequence>
<proteinExistence type="predicted"/>
<dbReference type="GO" id="GO:0000155">
    <property type="term" value="F:phosphorelay sensor kinase activity"/>
    <property type="evidence" value="ECO:0007669"/>
    <property type="project" value="InterPro"/>
</dbReference>
<keyword evidence="1" id="KW-0812">Transmembrane</keyword>
<dbReference type="EMBL" id="CP013355">
    <property type="protein sequence ID" value="AMC09882.1"/>
    <property type="molecule type" value="Genomic_DNA"/>
</dbReference>
<dbReference type="PATRIC" id="fig|1622118.3.peg.161"/>
<reference evidence="4 5" key="2">
    <citation type="journal article" date="2016" name="Int. J. Syst. Evol. Microbiol.">
        <title>Lutibacter profundi sp. nov., isolated from a deep-sea hydrothermal system on the Arctic Mid-Ocean Ridge and emended description of the genus Lutibacter.</title>
        <authorList>
            <person name="Le Moine Bauer S."/>
            <person name="Roalkvam I."/>
            <person name="Steen I.H."/>
            <person name="Dahle H."/>
        </authorList>
    </citation>
    <scope>NUCLEOTIDE SEQUENCE [LARGE SCALE GENOMIC DNA]</scope>
    <source>
        <strain evidence="4 5">LP1</strain>
    </source>
</reference>
<dbReference type="PANTHER" id="PTHR34220:SF7">
    <property type="entry name" value="SENSOR HISTIDINE KINASE YPDA"/>
    <property type="match status" value="1"/>
</dbReference>
<dbReference type="AlphaFoldDB" id="A0A120IDX2"/>
<gene>
    <name evidence="4" type="ORF">Lupro_00785</name>
</gene>
<feature type="transmembrane region" description="Helical" evidence="1">
    <location>
        <begin position="120"/>
        <end position="141"/>
    </location>
</feature>
<evidence type="ECO:0000313" key="5">
    <source>
        <dbReference type="Proteomes" id="UP000059672"/>
    </source>
</evidence>
<dbReference type="PANTHER" id="PTHR34220">
    <property type="entry name" value="SENSOR HISTIDINE KINASE YPDA"/>
    <property type="match status" value="1"/>
</dbReference>
<feature type="transmembrane region" description="Helical" evidence="1">
    <location>
        <begin position="81"/>
        <end position="108"/>
    </location>
</feature>
<feature type="transmembrane region" description="Helical" evidence="1">
    <location>
        <begin position="397"/>
        <end position="416"/>
    </location>
</feature>
<evidence type="ECO:0000256" key="1">
    <source>
        <dbReference type="SAM" id="Phobius"/>
    </source>
</evidence>
<name>A0A120IDX2_9FLAO</name>